<sequence>MRSGAQRLAAQTAGGNVPLLGCVGSFRNTTRDDDTVAGNSAAWLPLRPAARSSGPRGSRFTGPSGRRCSARPRGRRSFGHLEPLCYTIQPYQRAPPFYTNSNRRHSPVSTTPITNHGVTGPTHAVRAPHAADRAQDSCRPPALCPAESFHITCSSSTGHTQSLCSQAEERSPSPPLSPFKSMGGVQQRKSDASLLRLDFISILVELPELGDRVRQTYLL</sequence>
<evidence type="ECO:0000256" key="1">
    <source>
        <dbReference type="SAM" id="MobiDB-lite"/>
    </source>
</evidence>
<feature type="region of interest" description="Disordered" evidence="1">
    <location>
        <begin position="164"/>
        <end position="185"/>
    </location>
</feature>
<keyword evidence="3" id="KW-1185">Reference proteome</keyword>
<comment type="caution">
    <text evidence="2">The sequence shown here is derived from an EMBL/GenBank/DDBJ whole genome shotgun (WGS) entry which is preliminary data.</text>
</comment>
<organism evidence="2 3">
    <name type="scientific">Aldrovandia affinis</name>
    <dbReference type="NCBI Taxonomy" id="143900"/>
    <lineage>
        <taxon>Eukaryota</taxon>
        <taxon>Metazoa</taxon>
        <taxon>Chordata</taxon>
        <taxon>Craniata</taxon>
        <taxon>Vertebrata</taxon>
        <taxon>Euteleostomi</taxon>
        <taxon>Actinopterygii</taxon>
        <taxon>Neopterygii</taxon>
        <taxon>Teleostei</taxon>
        <taxon>Notacanthiformes</taxon>
        <taxon>Halosauridae</taxon>
        <taxon>Aldrovandia</taxon>
    </lineage>
</organism>
<protein>
    <submittedName>
        <fullName evidence="2">Uncharacterized protein</fullName>
    </submittedName>
</protein>
<reference evidence="2" key="1">
    <citation type="journal article" date="2023" name="Science">
        <title>Genome structures resolve the early diversification of teleost fishes.</title>
        <authorList>
            <person name="Parey E."/>
            <person name="Louis A."/>
            <person name="Montfort J."/>
            <person name="Bouchez O."/>
            <person name="Roques C."/>
            <person name="Iampietro C."/>
            <person name="Lluch J."/>
            <person name="Castinel A."/>
            <person name="Donnadieu C."/>
            <person name="Desvignes T."/>
            <person name="Floi Bucao C."/>
            <person name="Jouanno E."/>
            <person name="Wen M."/>
            <person name="Mejri S."/>
            <person name="Dirks R."/>
            <person name="Jansen H."/>
            <person name="Henkel C."/>
            <person name="Chen W.J."/>
            <person name="Zahm M."/>
            <person name="Cabau C."/>
            <person name="Klopp C."/>
            <person name="Thompson A.W."/>
            <person name="Robinson-Rechavi M."/>
            <person name="Braasch I."/>
            <person name="Lecointre G."/>
            <person name="Bobe J."/>
            <person name="Postlethwait J.H."/>
            <person name="Berthelot C."/>
            <person name="Roest Crollius H."/>
            <person name="Guiguen Y."/>
        </authorList>
    </citation>
    <scope>NUCLEOTIDE SEQUENCE</scope>
    <source>
        <strain evidence="2">NC1722</strain>
    </source>
</reference>
<dbReference type="Proteomes" id="UP001221898">
    <property type="component" value="Unassembled WGS sequence"/>
</dbReference>
<evidence type="ECO:0000313" key="3">
    <source>
        <dbReference type="Proteomes" id="UP001221898"/>
    </source>
</evidence>
<feature type="region of interest" description="Disordered" evidence="1">
    <location>
        <begin position="47"/>
        <end position="73"/>
    </location>
</feature>
<dbReference type="AlphaFoldDB" id="A0AAD7RUV4"/>
<proteinExistence type="predicted"/>
<gene>
    <name evidence="2" type="ORF">AAFF_G00100930</name>
</gene>
<evidence type="ECO:0000313" key="2">
    <source>
        <dbReference type="EMBL" id="KAJ8390713.1"/>
    </source>
</evidence>
<dbReference type="EMBL" id="JAINUG010000166">
    <property type="protein sequence ID" value="KAJ8390713.1"/>
    <property type="molecule type" value="Genomic_DNA"/>
</dbReference>
<name>A0AAD7RUV4_9TELE</name>
<accession>A0AAD7RUV4</accession>